<keyword evidence="2" id="KW-1185">Reference proteome</keyword>
<name>A0AAD7X9T3_9APHY</name>
<proteinExistence type="predicted"/>
<evidence type="ECO:0008006" key="3">
    <source>
        <dbReference type="Google" id="ProtNLM"/>
    </source>
</evidence>
<dbReference type="Proteomes" id="UP001215151">
    <property type="component" value="Unassembled WGS sequence"/>
</dbReference>
<evidence type="ECO:0000313" key="1">
    <source>
        <dbReference type="EMBL" id="KAJ8475177.1"/>
    </source>
</evidence>
<sequence>MSTFPQEIYDTVIDRCRRDVPTLLQCALTCRAWALRSRYNLYRTTTIQQQKQLYGFSQALAAAPQIADLVQELVLAPPRDDKPTIVRSAAAALAYKLPNVSKISIVQPPFMITYPGVCEHVEISLRTACCLTLFPRLTYLSLIDVTLSSFLDFVRLITALPCLTTLECRSMIWERRGVVAPNSPMNDPGWLGLERLSIIGPWNDMMGLQSLFKILDPRTLKHLAVDSCAADDIRELLPSYTMLETITFAVLQGHQRNLDGLCSTINMVLAATSSRRLRRVCLDFTQTFNSTRYDLIEAVETAGPDLIAGLSQPGDVFANVRVEVHVADHAESTSWWRAEFETALSELREQGVLDVLVWEPWGHDHTTEEMHYVDGSV</sequence>
<dbReference type="AlphaFoldDB" id="A0AAD7X9T3"/>
<comment type="caution">
    <text evidence="1">The sequence shown here is derived from an EMBL/GenBank/DDBJ whole genome shotgun (WGS) entry which is preliminary data.</text>
</comment>
<organism evidence="1 2">
    <name type="scientific">Trametes cubensis</name>
    <dbReference type="NCBI Taxonomy" id="1111947"/>
    <lineage>
        <taxon>Eukaryota</taxon>
        <taxon>Fungi</taxon>
        <taxon>Dikarya</taxon>
        <taxon>Basidiomycota</taxon>
        <taxon>Agaricomycotina</taxon>
        <taxon>Agaricomycetes</taxon>
        <taxon>Polyporales</taxon>
        <taxon>Polyporaceae</taxon>
        <taxon>Trametes</taxon>
    </lineage>
</organism>
<accession>A0AAD7X9T3</accession>
<dbReference type="EMBL" id="JAPEVG010000166">
    <property type="protein sequence ID" value="KAJ8475177.1"/>
    <property type="molecule type" value="Genomic_DNA"/>
</dbReference>
<reference evidence="1" key="1">
    <citation type="submission" date="2022-11" db="EMBL/GenBank/DDBJ databases">
        <title>Genome Sequence of Cubamyces cubensis.</title>
        <authorList>
            <person name="Buettner E."/>
        </authorList>
    </citation>
    <scope>NUCLEOTIDE SEQUENCE</scope>
    <source>
        <strain evidence="1">MPL-01</strain>
    </source>
</reference>
<gene>
    <name evidence="1" type="ORF">ONZ51_g6723</name>
</gene>
<protein>
    <recommendedName>
        <fullName evidence="3">F-box domain-containing protein</fullName>
    </recommendedName>
</protein>
<evidence type="ECO:0000313" key="2">
    <source>
        <dbReference type="Proteomes" id="UP001215151"/>
    </source>
</evidence>